<dbReference type="EMBL" id="ML991811">
    <property type="protein sequence ID" value="KAF2232964.1"/>
    <property type="molecule type" value="Genomic_DNA"/>
</dbReference>
<evidence type="ECO:0000313" key="1">
    <source>
        <dbReference type="EMBL" id="KAF2232964.1"/>
    </source>
</evidence>
<sequence length="55" mass="6234">MASYTFQNPNARFLVIRIFDAGEATSMLAVDLSRRTYSCFAKRCEKACKVLLPQT</sequence>
<dbReference type="AlphaFoldDB" id="A0A6A6H4D4"/>
<organism evidence="1 2">
    <name type="scientific">Viridothelium virens</name>
    <name type="common">Speckled blister lichen</name>
    <name type="synonym">Trypethelium virens</name>
    <dbReference type="NCBI Taxonomy" id="1048519"/>
    <lineage>
        <taxon>Eukaryota</taxon>
        <taxon>Fungi</taxon>
        <taxon>Dikarya</taxon>
        <taxon>Ascomycota</taxon>
        <taxon>Pezizomycotina</taxon>
        <taxon>Dothideomycetes</taxon>
        <taxon>Dothideomycetes incertae sedis</taxon>
        <taxon>Trypetheliales</taxon>
        <taxon>Trypetheliaceae</taxon>
        <taxon>Viridothelium</taxon>
    </lineage>
</organism>
<gene>
    <name evidence="1" type="ORF">EV356DRAFT_504696</name>
</gene>
<dbReference type="Proteomes" id="UP000800092">
    <property type="component" value="Unassembled WGS sequence"/>
</dbReference>
<keyword evidence="2" id="KW-1185">Reference proteome</keyword>
<accession>A0A6A6H4D4</accession>
<protein>
    <submittedName>
        <fullName evidence="1">Uncharacterized protein</fullName>
    </submittedName>
</protein>
<name>A0A6A6H4D4_VIRVR</name>
<proteinExistence type="predicted"/>
<reference evidence="1" key="1">
    <citation type="journal article" date="2020" name="Stud. Mycol.">
        <title>101 Dothideomycetes genomes: a test case for predicting lifestyles and emergence of pathogens.</title>
        <authorList>
            <person name="Haridas S."/>
            <person name="Albert R."/>
            <person name="Binder M."/>
            <person name="Bloem J."/>
            <person name="Labutti K."/>
            <person name="Salamov A."/>
            <person name="Andreopoulos B."/>
            <person name="Baker S."/>
            <person name="Barry K."/>
            <person name="Bills G."/>
            <person name="Bluhm B."/>
            <person name="Cannon C."/>
            <person name="Castanera R."/>
            <person name="Culley D."/>
            <person name="Daum C."/>
            <person name="Ezra D."/>
            <person name="Gonzalez J."/>
            <person name="Henrissat B."/>
            <person name="Kuo A."/>
            <person name="Liang C."/>
            <person name="Lipzen A."/>
            <person name="Lutzoni F."/>
            <person name="Magnuson J."/>
            <person name="Mondo S."/>
            <person name="Nolan M."/>
            <person name="Ohm R."/>
            <person name="Pangilinan J."/>
            <person name="Park H.-J."/>
            <person name="Ramirez L."/>
            <person name="Alfaro M."/>
            <person name="Sun H."/>
            <person name="Tritt A."/>
            <person name="Yoshinaga Y."/>
            <person name="Zwiers L.-H."/>
            <person name="Turgeon B."/>
            <person name="Goodwin S."/>
            <person name="Spatafora J."/>
            <person name="Crous P."/>
            <person name="Grigoriev I."/>
        </authorList>
    </citation>
    <scope>NUCLEOTIDE SEQUENCE</scope>
    <source>
        <strain evidence="1">Tuck. ex Michener</strain>
    </source>
</reference>
<evidence type="ECO:0000313" key="2">
    <source>
        <dbReference type="Proteomes" id="UP000800092"/>
    </source>
</evidence>